<evidence type="ECO:0000313" key="4">
    <source>
        <dbReference type="Proteomes" id="UP001295684"/>
    </source>
</evidence>
<feature type="region of interest" description="Disordered" evidence="2">
    <location>
        <begin position="293"/>
        <end position="319"/>
    </location>
</feature>
<feature type="compositionally biased region" description="Basic and acidic residues" evidence="2">
    <location>
        <begin position="13"/>
        <end position="30"/>
    </location>
</feature>
<evidence type="ECO:0000256" key="2">
    <source>
        <dbReference type="SAM" id="MobiDB-lite"/>
    </source>
</evidence>
<keyword evidence="1" id="KW-0175">Coiled coil</keyword>
<feature type="coiled-coil region" evidence="1">
    <location>
        <begin position="364"/>
        <end position="471"/>
    </location>
</feature>
<evidence type="ECO:0000313" key="3">
    <source>
        <dbReference type="EMBL" id="CAI2362644.1"/>
    </source>
</evidence>
<reference evidence="3" key="1">
    <citation type="submission" date="2023-07" db="EMBL/GenBank/DDBJ databases">
        <authorList>
            <consortium name="AG Swart"/>
            <person name="Singh M."/>
            <person name="Singh A."/>
            <person name="Seah K."/>
            <person name="Emmerich C."/>
        </authorList>
    </citation>
    <scope>NUCLEOTIDE SEQUENCE</scope>
    <source>
        <strain evidence="3">DP1</strain>
    </source>
</reference>
<name>A0AAD1UC09_EUPCR</name>
<protein>
    <submittedName>
        <fullName evidence="3">Uncharacterized protein</fullName>
    </submittedName>
</protein>
<feature type="region of interest" description="Disordered" evidence="2">
    <location>
        <begin position="13"/>
        <end position="68"/>
    </location>
</feature>
<organism evidence="3 4">
    <name type="scientific">Euplotes crassus</name>
    <dbReference type="NCBI Taxonomy" id="5936"/>
    <lineage>
        <taxon>Eukaryota</taxon>
        <taxon>Sar</taxon>
        <taxon>Alveolata</taxon>
        <taxon>Ciliophora</taxon>
        <taxon>Intramacronucleata</taxon>
        <taxon>Spirotrichea</taxon>
        <taxon>Hypotrichia</taxon>
        <taxon>Euplotida</taxon>
        <taxon>Euplotidae</taxon>
        <taxon>Moneuplotes</taxon>
    </lineage>
</organism>
<proteinExistence type="predicted"/>
<dbReference type="AlphaFoldDB" id="A0AAD1UC09"/>
<sequence length="593" mass="70019">MEDERIEKIRNIYQRTKDIGRQITQEREKSYQLSDSSEDDYPEGIENRRPDKSNKHIRDWDDHDMNMDKIDRSTDEEGLHFEDLKQSLLEKDTQLLKVRSKNENILNQYKEAHEELEQCHEQIARQASIIHEQNYKLEEASKRIHDASHSHSQLMQRSKINVTSFQNELEQKEEEVVRLRDQLNISEERARAACVEIQQDKERIEDLAKEIKYKEEEISRMKHKCEQHEAKIDELMVNKKSDSTHLIEMDYLKEDKRRLLAMLKSTKEFKEFAEFADDSGGNLRFLQAEEPDIAPSKKKRGTSAKQMYSPGSRISPENEKENWIPEEAYQLAHEVRYQTSGEISPQLMNKLLTSLNKIWRIREKQNELRIKSKYTSEIEKLKRERNMKGQYDGVQAKKSLARTRAQLKKAEEKLRQYTEKLKKTKNLPSGMDVIDEALMIVAASQEEKRKLMEENDNLRNQVYELEEVKKNNDYEKTKFMEGANWMCTKVIKEKEKYDERDLELFKEFDHRVIGCEHDPSLAIRTVKWLKEALEVSGLEFDEVLGSLQDSAQYNMEEAMRRVQKVFSDFEPNILSLSQDTTPVPQSSISKSLA</sequence>
<gene>
    <name evidence="3" type="ORF">ECRASSUSDP1_LOCUS3970</name>
</gene>
<accession>A0AAD1UC09</accession>
<keyword evidence="4" id="KW-1185">Reference proteome</keyword>
<feature type="coiled-coil region" evidence="1">
    <location>
        <begin position="95"/>
        <end position="126"/>
    </location>
</feature>
<dbReference type="Proteomes" id="UP001295684">
    <property type="component" value="Unassembled WGS sequence"/>
</dbReference>
<dbReference type="EMBL" id="CAMPGE010003799">
    <property type="protein sequence ID" value="CAI2362644.1"/>
    <property type="molecule type" value="Genomic_DNA"/>
</dbReference>
<comment type="caution">
    <text evidence="3">The sequence shown here is derived from an EMBL/GenBank/DDBJ whole genome shotgun (WGS) entry which is preliminary data.</text>
</comment>
<feature type="compositionally biased region" description="Basic and acidic residues" evidence="2">
    <location>
        <begin position="45"/>
        <end position="68"/>
    </location>
</feature>
<evidence type="ECO:0000256" key="1">
    <source>
        <dbReference type="SAM" id="Coils"/>
    </source>
</evidence>
<feature type="coiled-coil region" evidence="1">
    <location>
        <begin position="155"/>
        <end position="238"/>
    </location>
</feature>